<evidence type="ECO:0000313" key="1">
    <source>
        <dbReference type="EMBL" id="HIU41991.1"/>
    </source>
</evidence>
<proteinExistence type="predicted"/>
<reference evidence="1" key="1">
    <citation type="submission" date="2020-10" db="EMBL/GenBank/DDBJ databases">
        <authorList>
            <person name="Gilroy R."/>
        </authorList>
    </citation>
    <scope>NUCLEOTIDE SEQUENCE</scope>
    <source>
        <strain evidence="1">4509</strain>
    </source>
</reference>
<name>A0A9D1ISN5_9FIRM</name>
<comment type="caution">
    <text evidence="1">The sequence shown here is derived from an EMBL/GenBank/DDBJ whole genome shotgun (WGS) entry which is preliminary data.</text>
</comment>
<protein>
    <submittedName>
        <fullName evidence="1">Uncharacterized protein</fullName>
    </submittedName>
</protein>
<dbReference type="EMBL" id="DVMX01000107">
    <property type="protein sequence ID" value="HIU41991.1"/>
    <property type="molecule type" value="Genomic_DNA"/>
</dbReference>
<dbReference type="Proteomes" id="UP000824082">
    <property type="component" value="Unassembled WGS sequence"/>
</dbReference>
<organism evidence="1 2">
    <name type="scientific">Candidatus Egerieicola faecale</name>
    <dbReference type="NCBI Taxonomy" id="2840774"/>
    <lineage>
        <taxon>Bacteria</taxon>
        <taxon>Bacillati</taxon>
        <taxon>Bacillota</taxon>
        <taxon>Clostridia</taxon>
        <taxon>Eubacteriales</taxon>
        <taxon>Oscillospiraceae</taxon>
        <taxon>Oscillospiraceae incertae sedis</taxon>
        <taxon>Candidatus Egerieicola</taxon>
    </lineage>
</organism>
<accession>A0A9D1ISN5</accession>
<evidence type="ECO:0000313" key="2">
    <source>
        <dbReference type="Proteomes" id="UP000824082"/>
    </source>
</evidence>
<gene>
    <name evidence="1" type="ORF">IAD19_05505</name>
</gene>
<dbReference type="AlphaFoldDB" id="A0A9D1ISN5"/>
<sequence>MTGIFLNKIMQTIISFMQNQQNAKAGFLEKKVVVGGIGEKMRGKRAGEKSF</sequence>
<reference evidence="1" key="2">
    <citation type="journal article" date="2021" name="PeerJ">
        <title>Extensive microbial diversity within the chicken gut microbiome revealed by metagenomics and culture.</title>
        <authorList>
            <person name="Gilroy R."/>
            <person name="Ravi A."/>
            <person name="Getino M."/>
            <person name="Pursley I."/>
            <person name="Horton D.L."/>
            <person name="Alikhan N.F."/>
            <person name="Baker D."/>
            <person name="Gharbi K."/>
            <person name="Hall N."/>
            <person name="Watson M."/>
            <person name="Adriaenssens E.M."/>
            <person name="Foster-Nyarko E."/>
            <person name="Jarju S."/>
            <person name="Secka A."/>
            <person name="Antonio M."/>
            <person name="Oren A."/>
            <person name="Chaudhuri R.R."/>
            <person name="La Ragione R."/>
            <person name="Hildebrand F."/>
            <person name="Pallen M.J."/>
        </authorList>
    </citation>
    <scope>NUCLEOTIDE SEQUENCE</scope>
    <source>
        <strain evidence="1">4509</strain>
    </source>
</reference>